<protein>
    <submittedName>
        <fullName evidence="3">Uncharacterized protein</fullName>
    </submittedName>
</protein>
<keyword evidence="1" id="KW-0175">Coiled coil</keyword>
<keyword evidence="4" id="KW-1185">Reference proteome</keyword>
<feature type="compositionally biased region" description="Polar residues" evidence="2">
    <location>
        <begin position="257"/>
        <end position="271"/>
    </location>
</feature>
<feature type="compositionally biased region" description="Low complexity" evidence="2">
    <location>
        <begin position="166"/>
        <end position="190"/>
    </location>
</feature>
<evidence type="ECO:0000256" key="2">
    <source>
        <dbReference type="SAM" id="MobiDB-lite"/>
    </source>
</evidence>
<feature type="region of interest" description="Disordered" evidence="2">
    <location>
        <begin position="655"/>
        <end position="674"/>
    </location>
</feature>
<comment type="caution">
    <text evidence="3">The sequence shown here is derived from an EMBL/GenBank/DDBJ whole genome shotgun (WGS) entry which is preliminary data.</text>
</comment>
<evidence type="ECO:0000313" key="4">
    <source>
        <dbReference type="Proteomes" id="UP001075354"/>
    </source>
</evidence>
<dbReference type="Proteomes" id="UP001075354">
    <property type="component" value="Chromosome 1"/>
</dbReference>
<name>A0AAV7XZS6_9NEOP</name>
<feature type="compositionally biased region" description="Low complexity" evidence="2">
    <location>
        <begin position="112"/>
        <end position="122"/>
    </location>
</feature>
<feature type="compositionally biased region" description="Low complexity" evidence="2">
    <location>
        <begin position="198"/>
        <end position="248"/>
    </location>
</feature>
<evidence type="ECO:0000256" key="1">
    <source>
        <dbReference type="SAM" id="Coils"/>
    </source>
</evidence>
<organism evidence="3 4">
    <name type="scientific">Megalurothrips usitatus</name>
    <name type="common">bean blossom thrips</name>
    <dbReference type="NCBI Taxonomy" id="439358"/>
    <lineage>
        <taxon>Eukaryota</taxon>
        <taxon>Metazoa</taxon>
        <taxon>Ecdysozoa</taxon>
        <taxon>Arthropoda</taxon>
        <taxon>Hexapoda</taxon>
        <taxon>Insecta</taxon>
        <taxon>Pterygota</taxon>
        <taxon>Neoptera</taxon>
        <taxon>Paraneoptera</taxon>
        <taxon>Thysanoptera</taxon>
        <taxon>Terebrantia</taxon>
        <taxon>Thripoidea</taxon>
        <taxon>Thripidae</taxon>
        <taxon>Megalurothrips</taxon>
    </lineage>
</organism>
<dbReference type="AlphaFoldDB" id="A0AAV7XZS6"/>
<gene>
    <name evidence="3" type="ORF">ONE63_000857</name>
</gene>
<proteinExistence type="predicted"/>
<feature type="region of interest" description="Disordered" evidence="2">
    <location>
        <begin position="37"/>
        <end position="350"/>
    </location>
</feature>
<reference evidence="3" key="1">
    <citation type="submission" date="2022-12" db="EMBL/GenBank/DDBJ databases">
        <title>Chromosome-level genome assembly of the bean flower thrips Megalurothrips usitatus.</title>
        <authorList>
            <person name="Ma L."/>
            <person name="Liu Q."/>
            <person name="Li H."/>
            <person name="Cai W."/>
        </authorList>
    </citation>
    <scope>NUCLEOTIDE SEQUENCE</scope>
    <source>
        <strain evidence="3">Cailab_2022a</strain>
    </source>
</reference>
<accession>A0AAV7XZS6</accession>
<feature type="coiled-coil region" evidence="1">
    <location>
        <begin position="481"/>
        <end position="575"/>
    </location>
</feature>
<feature type="compositionally biased region" description="Low complexity" evidence="2">
    <location>
        <begin position="289"/>
        <end position="313"/>
    </location>
</feature>
<dbReference type="EMBL" id="JAPTSV010000001">
    <property type="protein sequence ID" value="KAJ1532240.1"/>
    <property type="molecule type" value="Genomic_DNA"/>
</dbReference>
<sequence>MEVGDVSLMSDCDFALNDGEVTVVGDVTVVGEPIAKHLKDAKQDGSDSGVELNGAERSASPALCTPVGTPGAGPPPHLDYDGTSEGTRLPGSAGGSESSSVLSHTPVRKKASSTSSSASCSTPGRQGGGGGSLHDAHVRHAHPRSRSVAAASAPVPAPRPRERSAAGRGSSCTRGRQAGGADAPPAGSARTLTRAQRSASGAGSLMTSSLTGSLTLGASGSNNVRGRGPTRTSTAPRPAPRGAAPVATSTDDGRWPSTVQRPTTLSRTRASSVAADRDRERARHGVAGLTLTSSSSKNSVNSTNSASTPSPTVESKSEKFSTLPRRRRRRSVESIERTSAASAAQSSRKAKVTLYHETGAQTALTLQDLDDVLGGRACQLKAVDAKEQSHQGVQVDRERDDFASHLLDRRLRAIIDMLGFEHSGTPRSPGRSAVSDLVLAPAPLLLPAWLKSLELLEQRAATIKKRDAVQRNEIGRLRYEVEHIDRLRKRLQSQQEETEAETVELQEFLQVEKSMLAESLKEAEKEIQAQKKISEGLNEELERQRDECQHLVRMSEQRRQEVLTLQARVAALEQRSKESLLQQGAAVSGASVALSALSSRLDDLALQLEESPVDKALSTLSTEAEAVTTRTKEACRPLSIHLENVFQTLDNVTEPELEEEGGGQRDSVISESSDTARLANSESIQNLSAAILYRRMQEEAIKTESYTSDEVPGHLVDQVLDVDSLVTRVLRAISEAVHTKKHF</sequence>
<evidence type="ECO:0000313" key="3">
    <source>
        <dbReference type="EMBL" id="KAJ1532240.1"/>
    </source>
</evidence>